<comment type="caution">
    <text evidence="5">The sequence shown here is derived from an EMBL/GenBank/DDBJ whole genome shotgun (WGS) entry which is preliminary data.</text>
</comment>
<feature type="domain" description="AB hydrolase-1" evidence="4">
    <location>
        <begin position="77"/>
        <end position="285"/>
    </location>
</feature>
<dbReference type="Proteomes" id="UP001596116">
    <property type="component" value="Unassembled WGS sequence"/>
</dbReference>
<dbReference type="GO" id="GO:0016787">
    <property type="term" value="F:hydrolase activity"/>
    <property type="evidence" value="ECO:0007669"/>
    <property type="project" value="UniProtKB-KW"/>
</dbReference>
<evidence type="ECO:0000313" key="6">
    <source>
        <dbReference type="Proteomes" id="UP001596116"/>
    </source>
</evidence>
<proteinExistence type="inferred from homology"/>
<accession>A0ABW1KUQ3</accession>
<keyword evidence="6" id="KW-1185">Reference proteome</keyword>
<keyword evidence="1 5" id="KW-0378">Hydrolase</keyword>
<dbReference type="Gene3D" id="3.40.50.1820">
    <property type="entry name" value="alpha/beta hydrolase"/>
    <property type="match status" value="1"/>
</dbReference>
<gene>
    <name evidence="5" type="ORF">ACFMB1_09590</name>
</gene>
<dbReference type="Pfam" id="PF12697">
    <property type="entry name" value="Abhydrolase_6"/>
    <property type="match status" value="1"/>
</dbReference>
<organism evidence="5 6">
    <name type="scientific">Hyphococcus aureus</name>
    <dbReference type="NCBI Taxonomy" id="2666033"/>
    <lineage>
        <taxon>Bacteria</taxon>
        <taxon>Pseudomonadati</taxon>
        <taxon>Pseudomonadota</taxon>
        <taxon>Alphaproteobacteria</taxon>
        <taxon>Parvularculales</taxon>
        <taxon>Parvularculaceae</taxon>
        <taxon>Hyphococcus</taxon>
    </lineage>
</organism>
<dbReference type="PANTHER" id="PTHR22946:SF9">
    <property type="entry name" value="POLYKETIDE TRANSFERASE AF380"/>
    <property type="match status" value="1"/>
</dbReference>
<evidence type="ECO:0000313" key="5">
    <source>
        <dbReference type="EMBL" id="MFC6035795.1"/>
    </source>
</evidence>
<dbReference type="InterPro" id="IPR050261">
    <property type="entry name" value="FrsA_esterase"/>
</dbReference>
<evidence type="ECO:0000259" key="4">
    <source>
        <dbReference type="Pfam" id="PF12697"/>
    </source>
</evidence>
<evidence type="ECO:0000256" key="2">
    <source>
        <dbReference type="ARBA" id="ARBA00038115"/>
    </source>
</evidence>
<dbReference type="SUPFAM" id="SSF53474">
    <property type="entry name" value="alpha/beta-Hydrolases"/>
    <property type="match status" value="1"/>
</dbReference>
<evidence type="ECO:0000256" key="3">
    <source>
        <dbReference type="SAM" id="SignalP"/>
    </source>
</evidence>
<feature type="chain" id="PRO_5047147040" evidence="3">
    <location>
        <begin position="19"/>
        <end position="304"/>
    </location>
</feature>
<dbReference type="PANTHER" id="PTHR22946">
    <property type="entry name" value="DIENELACTONE HYDROLASE DOMAIN-CONTAINING PROTEIN-RELATED"/>
    <property type="match status" value="1"/>
</dbReference>
<dbReference type="EMBL" id="JBHPON010000001">
    <property type="protein sequence ID" value="MFC6035795.1"/>
    <property type="molecule type" value="Genomic_DNA"/>
</dbReference>
<reference evidence="5 6" key="1">
    <citation type="submission" date="2024-09" db="EMBL/GenBank/DDBJ databases">
        <authorList>
            <person name="Zhang Z.-H."/>
        </authorList>
    </citation>
    <scope>NUCLEOTIDE SEQUENCE [LARGE SCALE GENOMIC DNA]</scope>
    <source>
        <strain evidence="5 6">HHTR114</strain>
    </source>
</reference>
<protein>
    <submittedName>
        <fullName evidence="5">Alpha/beta hydrolase family protein</fullName>
        <ecNumber evidence="5">3.4.-.-</ecNumber>
    </submittedName>
</protein>
<dbReference type="InterPro" id="IPR000073">
    <property type="entry name" value="AB_hydrolase_1"/>
</dbReference>
<dbReference type="InterPro" id="IPR029058">
    <property type="entry name" value="AB_hydrolase_fold"/>
</dbReference>
<dbReference type="EC" id="3.4.-.-" evidence="5"/>
<keyword evidence="3" id="KW-0732">Signal</keyword>
<comment type="similarity">
    <text evidence="2">Belongs to the AB hydrolase superfamily. FUS2 hydrolase family.</text>
</comment>
<dbReference type="RefSeq" id="WP_379878617.1">
    <property type="nucleotide sequence ID" value="NZ_JBHPON010000001.1"/>
</dbReference>
<sequence length="304" mass="32403">MLMFTRIALIGAGAVLQAACVTGGQDAAIAGNPVIRDPAAIDPDYPPAIMELGVDSHGKRMNGHIYIADGPGPHPTVVMLHGFPGNEKNLDLAQAIRRAGWNALFIHYRGAWGSEGVYSFANGIEDVASALAFLRDPANADLRVDPDHLALVGHSMGGFFALQGGARDETLSCIVGIAAANLGDRADLAGASPEQLEDFKRYSDDTVMLNGFNGDTAIAELAAAGDSFDNTLLAPKFKGKHMLLIAGERDEAVNIAVHDRHMAAYSAVPEIDLAEWRVDADHSFSWSRIALAEKVTSWLNETCR</sequence>
<evidence type="ECO:0000256" key="1">
    <source>
        <dbReference type="ARBA" id="ARBA00022801"/>
    </source>
</evidence>
<name>A0ABW1KUQ3_9PROT</name>
<feature type="signal peptide" evidence="3">
    <location>
        <begin position="1"/>
        <end position="18"/>
    </location>
</feature>